<name>A0A1H9VL23_9BACI</name>
<dbReference type="OrthoDB" id="916275at2"/>
<dbReference type="SUPFAM" id="SSF51445">
    <property type="entry name" value="(Trans)glycosidases"/>
    <property type="match status" value="1"/>
</dbReference>
<protein>
    <submittedName>
        <fullName evidence="2">Uncharacterized protein</fullName>
    </submittedName>
</protein>
<dbReference type="InterPro" id="IPR017853">
    <property type="entry name" value="GH"/>
</dbReference>
<evidence type="ECO:0000313" key="2">
    <source>
        <dbReference type="EMBL" id="SES21903.1"/>
    </source>
</evidence>
<sequence>MSRGSIIIVGVILLFLSPAVLFFTQQAEKFDVLIYNNTIPEESLREHASISWTLNHFRYQQRDQSFYSVEEDYYGLTIDADNETVLQRSAVGAPEDADLIYIADTYGVDEEDLPRLNGSVLADTSASALVEGGMKQEEWSEIKRRVTEEQSDIVMEFNSFASPTKSEVREDILQFMRMSWDGWIGRQFTDLDKEDGEVPQWVISRYEDQHGEWGYHQAGFILIDSYSEEVLVLSNEDGDLLHDDLRVHFNEQGRETFALDESSPYSYWFDIVSPQSDNHVYAEYQLPVSGKGAERLNNFNLPETFPAVLHHQRNEADVYYFAGDFADSGDVPWFYQYKGFAKIKEWLALETLNLESSFFWGTYVPMMETIYDKSANSEEQPAEDKSASQAENDGVSYPSRINEQTYEVYNDGTWEPLTVKGVNMGMAKPGYFPGEAAISYDEYRRWFKQIAEMNANAIRVYTLHPPAFYEALHHHNAESEDSLYVFHGVWIDEEPLEETLDAFNEQSTENFQHEMKNIVDAIHGDASIDEEPGHAHGEYSYDVSPYVIGWVIGIEWYPYMVDHMEQVHDSLGDYNGTYLYTDNANPMEYWLAEQLDFLTNYEVTNYQSMRPLSFTNWVTTDNLDQEAEPSEQEDMAEVDPNHLKVKELTESVGMFASYHVYPYYPEFLNLEESYVNYIDHRGNRNNYAGYLNDLDASHDLPILIAEFGVPSSRGMTHKNPFGWNQGFISEKQQGDINVSLFEDILEQNMLGGLLFTWQDEWFKRTWNTMDYDNPDRRPYWSNAQTNEQHFGLLSFDRHKVRINGEDDWQEGKTLYEKDDGALESLKMDHDERYVYMQASFDDLHENFWDENAFELFVSIREDRGVSAGGDLYDFRVTVNGRDDARIEVAGDYDTFFYDYGERQDIYDAPDKKAEEKEDNFHPMYLALNKEITRPDTGEVLPFEYYETGELQFGIGDPDHAEYHSLSDYYFSTETNLLEIRIPWMLLNARDPSQKEFIGDLWEDGIAAAMTIEEIGIHAELTDGNETVDSFDTDSQAVYRWETWDMPLQEPRLKESYEIIKNHFQTVD</sequence>
<gene>
    <name evidence="2" type="ORF">SAMN05444126_12126</name>
</gene>
<feature type="region of interest" description="Disordered" evidence="1">
    <location>
        <begin position="374"/>
        <end position="396"/>
    </location>
</feature>
<dbReference type="EMBL" id="FOGV01000021">
    <property type="protein sequence ID" value="SES21903.1"/>
    <property type="molecule type" value="Genomic_DNA"/>
</dbReference>
<keyword evidence="3" id="KW-1185">Reference proteome</keyword>
<evidence type="ECO:0000256" key="1">
    <source>
        <dbReference type="SAM" id="MobiDB-lite"/>
    </source>
</evidence>
<dbReference type="Gene3D" id="3.20.20.80">
    <property type="entry name" value="Glycosidases"/>
    <property type="match status" value="2"/>
</dbReference>
<organism evidence="2 3">
    <name type="scientific">Salisediminibacterium halotolerans</name>
    <dbReference type="NCBI Taxonomy" id="517425"/>
    <lineage>
        <taxon>Bacteria</taxon>
        <taxon>Bacillati</taxon>
        <taxon>Bacillota</taxon>
        <taxon>Bacilli</taxon>
        <taxon>Bacillales</taxon>
        <taxon>Bacillaceae</taxon>
        <taxon>Salisediminibacterium</taxon>
    </lineage>
</organism>
<proteinExistence type="predicted"/>
<evidence type="ECO:0000313" key="3">
    <source>
        <dbReference type="Proteomes" id="UP000199318"/>
    </source>
</evidence>
<dbReference type="STRING" id="1464123.SAMN05444126_12126"/>
<dbReference type="RefSeq" id="WP_093073852.1">
    <property type="nucleotide sequence ID" value="NZ_FOGV01000021.1"/>
</dbReference>
<dbReference type="Proteomes" id="UP000199318">
    <property type="component" value="Unassembled WGS sequence"/>
</dbReference>
<comment type="caution">
    <text evidence="2">The sequence shown here is derived from an EMBL/GenBank/DDBJ whole genome shotgun (WGS) entry which is preliminary data.</text>
</comment>
<accession>A0A1H9VL23</accession>
<reference evidence="3" key="1">
    <citation type="submission" date="2016-10" db="EMBL/GenBank/DDBJ databases">
        <authorList>
            <person name="de Groot N.N."/>
        </authorList>
    </citation>
    <scope>NUCLEOTIDE SEQUENCE [LARGE SCALE GENOMIC DNA]</scope>
    <source>
        <strain evidence="3">10nlg</strain>
    </source>
</reference>
<dbReference type="AlphaFoldDB" id="A0A1H9VL23"/>